<evidence type="ECO:0000313" key="4">
    <source>
        <dbReference type="EMBL" id="WKN40153.1"/>
    </source>
</evidence>
<name>A0AA49JK59_9BACT</name>
<accession>A0AA49JK59</accession>
<evidence type="ECO:0000259" key="3">
    <source>
        <dbReference type="Pfam" id="PF14349"/>
    </source>
</evidence>
<feature type="compositionally biased region" description="Low complexity" evidence="1">
    <location>
        <begin position="39"/>
        <end position="48"/>
    </location>
</feature>
<dbReference type="Pfam" id="PF14349">
    <property type="entry name" value="SprA_N"/>
    <property type="match status" value="2"/>
</dbReference>
<gene>
    <name evidence="4" type="primary">sprA</name>
    <name evidence="4" type="ORF">K4G66_15775</name>
</gene>
<dbReference type="EMBL" id="CP120682">
    <property type="protein sequence ID" value="WKN40153.1"/>
    <property type="molecule type" value="Genomic_DNA"/>
</dbReference>
<dbReference type="InterPro" id="IPR025684">
    <property type="entry name" value="SprA_N_dom"/>
</dbReference>
<protein>
    <submittedName>
        <fullName evidence="4">Cell surface protein SprA</fullName>
    </submittedName>
</protein>
<feature type="domain" description="Gliding motility protein SprA N-terminal" evidence="3">
    <location>
        <begin position="1123"/>
        <end position="1625"/>
    </location>
</feature>
<feature type="chain" id="PRO_5041376379" evidence="2">
    <location>
        <begin position="31"/>
        <end position="2411"/>
    </location>
</feature>
<organism evidence="4">
    <name type="scientific">Roseihalotalea indica</name>
    <dbReference type="NCBI Taxonomy" id="2867963"/>
    <lineage>
        <taxon>Bacteria</taxon>
        <taxon>Pseudomonadati</taxon>
        <taxon>Bacteroidota</taxon>
        <taxon>Cytophagia</taxon>
        <taxon>Cytophagales</taxon>
        <taxon>Catalimonadaceae</taxon>
        <taxon>Roseihalotalea</taxon>
    </lineage>
</organism>
<feature type="region of interest" description="Disordered" evidence="1">
    <location>
        <begin position="38"/>
        <end position="75"/>
    </location>
</feature>
<feature type="region of interest" description="Disordered" evidence="1">
    <location>
        <begin position="1912"/>
        <end position="1939"/>
    </location>
</feature>
<sequence>MSGKIWVKHCCWILSGLLGSFFVSPELVLAQDVPPTDPVPADTIPADTIPDNPLNDNQEAAPNQPYEPSLRPQYDLPDRYGDPFSNRVPRSPLYLQDPTQLDFGINIDTSINYSIYERINGLDYRAPSNLNFEQYEQIQNRQMLRDYWRNRASALDGESAVSGRRLIPPIYTTSAFDRLFGGSYVDIRPNGFVTLDFGGRFQRIFNPNIPIRQQRNGNFEFDQQISLNVVGTIGDKLQVTANFDNNNSFDFQNNVKVEYTGYEHEIIQKIELGTVSMPVSNSLITGSQSLFGIKTQLQFGRLFVTSVASVQRGSSDAITIESGTQTREFELKASEYDENRHFFLGHFFRANYQNWLRSLPQIYSGLNVTRVEVYVLNRNNDTETLRGMATFMDLGEGSVIYRDGNPQVGDGQGGPTRNDANQLYSSLLSTGGLRDINQTSNILENDFSFVKATDYEVITSARKLTEREYTFDSQLGYISLNRRLQNDEVLAVAYEYTYNGQRYQVGELTEDYQNLPEDQVIFLKMLRPTKINTEVPTWDLMMKNIYPLNASQVGRESFQLRVVYRDDRTGIDNPSLHEGQNTRDVPLIRLLNLDSLNQNNDPQPDGNFDFVEGITINTEQGFVVFPVLEPFGSHLAAQFAPGEDNLVDRYVYNSLYNTTKADAELNTNKNKFFIVGSFVAGSANEIMLPGINIAEGSVQVIAGNTPLTEGVDFTVDYNLGRVTILNEGVLSSGKRIQIQYEKADLFNFQQRSLFGTRLDYRVNEDINVGATILHLNERPIISRISIGDEPTKNTKYGFDINYSKDSRFITKLVDALPLIQTKEPSSVTFNAEFAQLIPGTSNVVDGDGTSYIDDFENTVTPFSLSGWQNWTLAATPVTEDQRFVEGGDLGRNHRRAKMSWYVVDNTAFYLNRGRVVPDNIPTGSNITNLYERPVVTQEVFPFQDEQVVNYNLPLFDIAYFPEERGPYNYNPSLTDEGLLPNPEDNWGGITRAITSDVDFDKTNIEYIEFWMLDPFINTPDGAVLDGRLNQPNTTGGKLIFNLGSISEDVIPDDRHFFENGLPEDYVSEDVNVTNLGRTPDGQFLVDYFSNSSQEIRSNQDVGFEGVRNDQEAEFFGAEFYDRLSPAAQQAVQADPSADNFQYYLGDDLDARGAQIVERYKNFNNQEGNTPIFNDNNAQYIPSGSQLPDNEDLNRDNTLSDLEEYYEYEIDLRPGQLQVGQNNIVDAVTTTVQSGATTTWYLFRIPIRQPDRQQGNIQGYKSIRYIRTYMTEFRQPVVLRFAKFQLVGSQWRRFNEDLSEKQLGEYPENYDPGFFVSAVNIEENGAPTTEGSAYTLPPGFRRDRDNTSPIERRVNEQSLQMCVDNLRDGDSRAAYKNMTLDLINYGSVRMFFHAESQTATDSAVHAFLRLGTDFTENYYEIEIPLVMSPDGSGGDGEERLVWPEANEMNIALDWLSAVKSARNRKGLSTTLPYSETKENGKYKITVVGRPELSTVQTVMIGVRNPITDDRAPQSLCVWANELRVGDFDRTSGWAANARLNTKLADFANVTASVRHSTYGFGGIQSRISERTREEATEYDISANVNLNKFFPETFGLQIPMYASYERGIITPQFDPKDPDIPLDAALDAYTDPQERANYLDIVTDQTTRRSLNFTNVRKNKVREDARSHFFDISNFTFSYSYSDINRSNFNTATYEQRLVRGGVGYNYSFPDMNIQPLANVGFLQSPWFALIRDFNFSPMPTSVSFRGDLQRNFVKTQYRDENLLSLDPLYEKAFTFNRIYDLRWDLTQNLGLDYSARTFAIIDEPTGELDTEAKRNEVIENLKNFGRMKNFDQAVTGTYTVPFDKIPLTDWLAADARYQAGYTWQAGAYDPTTFTNTFEDIGHTIQNNRDRSVTGRVDMVSLYNKVKFFQGINAGGRNQRPTRPQPQRNPQDSTQQDEKPRDLKAVKGFLRLLMALRTINVNYSLNEGTLLPGFIITPFLFGMDEAFESPGIPFLLGSQDPGIRFKAAQQGWLTPSSVLTMPFQQSQVENIGVRADIEPFRDFRIQVDFKKTVTNSYQEIYRQDSLGAFSSLNPSRSGNYNLSYLTIQTAFSKDNDENISAIFQQFEANREIIRNRLTRDNPNKEAVYDLNSQDVLIPAFLAAYSDQQADKVKLSPFPKIPLPNWRVDYAGLPRLLPALGDAFAQFTINHAYQSTYSVNNFTNSLQYTLEDAPLQLNTRVEDYDPTQLSEIKEVQDADGNAVSVFVPQYVVQQVAITERFAPLIGVNVRTKGRLTSRVSYDRERSLSLNLSNAQVTEMTSQAITFTFGFTKDQFKLPFRVQGRTITLENDLTFNLAMSFKDTKTVQRKIGDENTITNGNVNFQARPTLDYRVNERLNVQIYFARTINEPLVTNSFRRTTTEFGTQVRFNLAQ</sequence>
<reference evidence="4" key="2">
    <citation type="journal article" date="2024" name="Antonie Van Leeuwenhoek">
        <title>Roseihalotalea indica gen. nov., sp. nov., a halophilic Bacteroidetes from mesopelagic Southwest Indian Ocean with higher carbohydrate metabolic potential.</title>
        <authorList>
            <person name="Chen B."/>
            <person name="Zhang M."/>
            <person name="Lin D."/>
            <person name="Ye J."/>
            <person name="Tang K."/>
        </authorList>
    </citation>
    <scope>NUCLEOTIDE SEQUENCE</scope>
    <source>
        <strain evidence="4">TK19036</strain>
    </source>
</reference>
<feature type="signal peptide" evidence="2">
    <location>
        <begin position="1"/>
        <end position="30"/>
    </location>
</feature>
<evidence type="ECO:0000256" key="2">
    <source>
        <dbReference type="SAM" id="SignalP"/>
    </source>
</evidence>
<feature type="compositionally biased region" description="Low complexity" evidence="1">
    <location>
        <begin position="1916"/>
        <end position="1930"/>
    </location>
</feature>
<proteinExistence type="predicted"/>
<dbReference type="InterPro" id="IPR026377">
    <property type="entry name" value="Cell_surface_SprA"/>
</dbReference>
<reference evidence="4" key="1">
    <citation type="journal article" date="2023" name="Comput. Struct. Biotechnol. J.">
        <title>Discovery of a novel marine Bacteroidetes with a rich repertoire of carbohydrate-active enzymes.</title>
        <authorList>
            <person name="Chen B."/>
            <person name="Liu G."/>
            <person name="Chen Q."/>
            <person name="Wang H."/>
            <person name="Liu L."/>
            <person name="Tang K."/>
        </authorList>
    </citation>
    <scope>NUCLEOTIDE SEQUENCE</scope>
    <source>
        <strain evidence="4">TK19036</strain>
    </source>
</reference>
<feature type="domain" description="Gliding motility protein SprA N-terminal" evidence="3">
    <location>
        <begin position="126"/>
        <end position="384"/>
    </location>
</feature>
<evidence type="ECO:0000256" key="1">
    <source>
        <dbReference type="SAM" id="MobiDB-lite"/>
    </source>
</evidence>
<keyword evidence="2" id="KW-0732">Signal</keyword>
<dbReference type="NCBIfam" id="TIGR04189">
    <property type="entry name" value="surface_SprA"/>
    <property type="match status" value="1"/>
</dbReference>